<keyword evidence="3" id="KW-1185">Reference proteome</keyword>
<dbReference type="Pfam" id="PF14099">
    <property type="entry name" value="Polysacc_lyase"/>
    <property type="match status" value="1"/>
</dbReference>
<organism evidence="2 3">
    <name type="scientific">Flavobacterium bizetiae</name>
    <dbReference type="NCBI Taxonomy" id="2704140"/>
    <lineage>
        <taxon>Bacteria</taxon>
        <taxon>Pseudomonadati</taxon>
        <taxon>Bacteroidota</taxon>
        <taxon>Flavobacteriia</taxon>
        <taxon>Flavobacteriales</taxon>
        <taxon>Flavobacteriaceae</taxon>
        <taxon>Flavobacterium</taxon>
    </lineage>
</organism>
<protein>
    <recommendedName>
        <fullName evidence="4">Polysaccharide lyase-like protein</fullName>
    </recommendedName>
</protein>
<proteinExistence type="predicted"/>
<evidence type="ECO:0000256" key="1">
    <source>
        <dbReference type="SAM" id="SignalP"/>
    </source>
</evidence>
<evidence type="ECO:0000313" key="3">
    <source>
        <dbReference type="Proteomes" id="UP000479938"/>
    </source>
</evidence>
<keyword evidence="1" id="KW-0732">Signal</keyword>
<name>A0A6J4GAP4_9FLAO</name>
<feature type="chain" id="PRO_5026954563" description="Polysaccharide lyase-like protein" evidence="1">
    <location>
        <begin position="24"/>
        <end position="283"/>
    </location>
</feature>
<dbReference type="AlphaFoldDB" id="A0A6J4GAP4"/>
<dbReference type="Gene3D" id="2.60.120.200">
    <property type="match status" value="1"/>
</dbReference>
<dbReference type="InterPro" id="IPR025975">
    <property type="entry name" value="Polysacc_lyase"/>
</dbReference>
<dbReference type="RefSeq" id="WP_173969603.1">
    <property type="nucleotide sequence ID" value="NZ_CADCSU010000047.1"/>
</dbReference>
<evidence type="ECO:0008006" key="4">
    <source>
        <dbReference type="Google" id="ProtNLM"/>
    </source>
</evidence>
<dbReference type="Proteomes" id="UP000479938">
    <property type="component" value="Unassembled WGS sequence"/>
</dbReference>
<dbReference type="PROSITE" id="PS51257">
    <property type="entry name" value="PROKAR_LIPOPROTEIN"/>
    <property type="match status" value="1"/>
</dbReference>
<dbReference type="EMBL" id="CADCSU010000047">
    <property type="protein sequence ID" value="CAA9195864.1"/>
    <property type="molecule type" value="Genomic_DNA"/>
</dbReference>
<accession>A0A6J4GAP4</accession>
<gene>
    <name evidence="2" type="ORF">FLA105534_00862</name>
</gene>
<reference evidence="2 3" key="1">
    <citation type="submission" date="2020-02" db="EMBL/GenBank/DDBJ databases">
        <authorList>
            <person name="Criscuolo A."/>
        </authorList>
    </citation>
    <scope>NUCLEOTIDE SEQUENCE [LARGE SCALE GENOMIC DNA]</scope>
    <source>
        <strain evidence="2">CIP105534</strain>
    </source>
</reference>
<dbReference type="SMR" id="A0A6J4GAP4"/>
<sequence length="283" mass="31924">MKKNIPLKLIIVSIAFLIGTACSKEDNDDSKPEEPAQAVNDTILNINYETGEFTSGITGITGTHATAADAVYMTSPGSTGKYAVAHKVTLGDDAYFSDGSYRSESDAVSLVKYRYVPGDECRYEVSILLKDWQPWNGTDPAYGDNIFQLKMSDNQLLPLRILTKRNAIVARNYQYQDNLITDYRPYINQWIKFRIDVKWTLDNTGYMRIYAKLPNQSDYKLLLERTNFVTFTGNPAVGNVGYLKWGVYREAGKDANGNVITSDNVLTRIAYHDDIRIIKLPLK</sequence>
<feature type="signal peptide" evidence="1">
    <location>
        <begin position="1"/>
        <end position="23"/>
    </location>
</feature>
<evidence type="ECO:0000313" key="2">
    <source>
        <dbReference type="EMBL" id="CAA9195864.1"/>
    </source>
</evidence>